<evidence type="ECO:0000313" key="3">
    <source>
        <dbReference type="Proteomes" id="UP001280121"/>
    </source>
</evidence>
<keyword evidence="3" id="KW-1185">Reference proteome</keyword>
<proteinExistence type="predicted"/>
<protein>
    <submittedName>
        <fullName evidence="2">Uncharacterized protein</fullName>
    </submittedName>
</protein>
<reference evidence="2" key="1">
    <citation type="journal article" date="2023" name="Plant J.">
        <title>Genome sequences and population genomics provide insights into the demographic history, inbreeding, and mutation load of two 'living fossil' tree species of Dipteronia.</title>
        <authorList>
            <person name="Feng Y."/>
            <person name="Comes H.P."/>
            <person name="Chen J."/>
            <person name="Zhu S."/>
            <person name="Lu R."/>
            <person name="Zhang X."/>
            <person name="Li P."/>
            <person name="Qiu J."/>
            <person name="Olsen K.M."/>
            <person name="Qiu Y."/>
        </authorList>
    </citation>
    <scope>NUCLEOTIDE SEQUENCE</scope>
    <source>
        <strain evidence="2">KIB01</strain>
    </source>
</reference>
<organism evidence="2 3">
    <name type="scientific">Dipteronia dyeriana</name>
    <dbReference type="NCBI Taxonomy" id="168575"/>
    <lineage>
        <taxon>Eukaryota</taxon>
        <taxon>Viridiplantae</taxon>
        <taxon>Streptophyta</taxon>
        <taxon>Embryophyta</taxon>
        <taxon>Tracheophyta</taxon>
        <taxon>Spermatophyta</taxon>
        <taxon>Magnoliopsida</taxon>
        <taxon>eudicotyledons</taxon>
        <taxon>Gunneridae</taxon>
        <taxon>Pentapetalae</taxon>
        <taxon>rosids</taxon>
        <taxon>malvids</taxon>
        <taxon>Sapindales</taxon>
        <taxon>Sapindaceae</taxon>
        <taxon>Hippocastanoideae</taxon>
        <taxon>Acereae</taxon>
        <taxon>Dipteronia</taxon>
    </lineage>
</organism>
<keyword evidence="1" id="KW-0472">Membrane</keyword>
<accession>A0AAD9WR69</accession>
<feature type="transmembrane region" description="Helical" evidence="1">
    <location>
        <begin position="52"/>
        <end position="72"/>
    </location>
</feature>
<evidence type="ECO:0000256" key="1">
    <source>
        <dbReference type="SAM" id="Phobius"/>
    </source>
</evidence>
<dbReference type="EMBL" id="JANJYI010000008">
    <property type="protein sequence ID" value="KAK2639437.1"/>
    <property type="molecule type" value="Genomic_DNA"/>
</dbReference>
<evidence type="ECO:0000313" key="2">
    <source>
        <dbReference type="EMBL" id="KAK2639437.1"/>
    </source>
</evidence>
<sequence>MDLRGVNETKNLKQDLSCLATRGLRGGAENREQIRGCACEVSSEVTMSSRRVSSLICILIFCFFCLQFSIVVDAATDSISQGQNITHSERIVSAVRGLRIRNVFKMDQQGAEGSSEGPSCFLQCWLPSAPRFFTLTSTVMVASGLTFSKSSGALPCQFPRSKPIPLVPEIAHVYNTDRI</sequence>
<dbReference type="AlphaFoldDB" id="A0AAD9WR69"/>
<keyword evidence="1" id="KW-0812">Transmembrane</keyword>
<keyword evidence="1" id="KW-1133">Transmembrane helix</keyword>
<comment type="caution">
    <text evidence="2">The sequence shown here is derived from an EMBL/GenBank/DDBJ whole genome shotgun (WGS) entry which is preliminary data.</text>
</comment>
<gene>
    <name evidence="2" type="ORF">Ddye_027232</name>
</gene>
<dbReference type="Proteomes" id="UP001280121">
    <property type="component" value="Unassembled WGS sequence"/>
</dbReference>
<name>A0AAD9WR69_9ROSI</name>